<dbReference type="CDD" id="cd05799">
    <property type="entry name" value="PGM2"/>
    <property type="match status" value="1"/>
</dbReference>
<dbReference type="Pfam" id="PF00408">
    <property type="entry name" value="PGM_PMM_IV"/>
    <property type="match status" value="1"/>
</dbReference>
<name>A0ABR5ASS0_BACBA</name>
<dbReference type="Gene3D" id="3.30.310.50">
    <property type="entry name" value="Alpha-D-phosphohexomutase, C-terminal domain"/>
    <property type="match status" value="1"/>
</dbReference>
<evidence type="ECO:0000256" key="6">
    <source>
        <dbReference type="ARBA" id="ARBA00012728"/>
    </source>
</evidence>
<keyword evidence="10 15" id="KW-0460">Magnesium</keyword>
<comment type="pathway">
    <text evidence="3">Glycolipid metabolism; diglucosyl-diacylglycerol biosynthesis.</text>
</comment>
<comment type="similarity">
    <text evidence="5 15">Belongs to the phosphohexose mutase family.</text>
</comment>
<dbReference type="InterPro" id="IPR005844">
    <property type="entry name" value="A-D-PHexomutase_a/b/a-I"/>
</dbReference>
<evidence type="ECO:0000256" key="9">
    <source>
        <dbReference type="ARBA" id="ARBA00022723"/>
    </source>
</evidence>
<protein>
    <recommendedName>
        <fullName evidence="12">Phosphoglucomutase</fullName>
        <ecNumber evidence="6">5.4.2.2</ecNumber>
    </recommendedName>
    <alternativeName>
        <fullName evidence="14">Alpha-phosphoglucomutase</fullName>
    </alternativeName>
    <alternativeName>
        <fullName evidence="13">Glucose phosphomutase</fullName>
    </alternativeName>
</protein>
<dbReference type="Pfam" id="PF02878">
    <property type="entry name" value="PGM_PMM_I"/>
    <property type="match status" value="1"/>
</dbReference>
<evidence type="ECO:0000256" key="4">
    <source>
        <dbReference type="ARBA" id="ARBA00005189"/>
    </source>
</evidence>
<keyword evidence="7" id="KW-0313">Glucose metabolism</keyword>
<dbReference type="PRINTS" id="PR00509">
    <property type="entry name" value="PGMPMM"/>
</dbReference>
<evidence type="ECO:0000256" key="14">
    <source>
        <dbReference type="ARBA" id="ARBA00041467"/>
    </source>
</evidence>
<evidence type="ECO:0000256" key="11">
    <source>
        <dbReference type="ARBA" id="ARBA00023235"/>
    </source>
</evidence>
<evidence type="ECO:0000259" key="17">
    <source>
        <dbReference type="Pfam" id="PF02878"/>
    </source>
</evidence>
<evidence type="ECO:0000256" key="7">
    <source>
        <dbReference type="ARBA" id="ARBA00022526"/>
    </source>
</evidence>
<dbReference type="Gene3D" id="3.40.120.10">
    <property type="entry name" value="Alpha-D-Glucose-1,6-Bisphosphate, subunit A, domain 3"/>
    <property type="match status" value="3"/>
</dbReference>
<evidence type="ECO:0000256" key="5">
    <source>
        <dbReference type="ARBA" id="ARBA00010231"/>
    </source>
</evidence>
<dbReference type="EC" id="5.4.2.2" evidence="6"/>
<organism evidence="20 21">
    <name type="scientific">Bacillus badius</name>
    <dbReference type="NCBI Taxonomy" id="1455"/>
    <lineage>
        <taxon>Bacteria</taxon>
        <taxon>Bacillati</taxon>
        <taxon>Bacillota</taxon>
        <taxon>Bacilli</taxon>
        <taxon>Bacillales</taxon>
        <taxon>Bacillaceae</taxon>
        <taxon>Pseudobacillus</taxon>
    </lineage>
</organism>
<dbReference type="Proteomes" id="UP000031982">
    <property type="component" value="Unassembled WGS sequence"/>
</dbReference>
<dbReference type="GeneID" id="92778015"/>
<dbReference type="PROSITE" id="PS00710">
    <property type="entry name" value="PGM_PMM"/>
    <property type="match status" value="1"/>
</dbReference>
<dbReference type="SUPFAM" id="SSF55957">
    <property type="entry name" value="Phosphoglucomutase, C-terminal domain"/>
    <property type="match status" value="1"/>
</dbReference>
<dbReference type="InterPro" id="IPR005843">
    <property type="entry name" value="A-D-PHexomutase_C"/>
</dbReference>
<dbReference type="InterPro" id="IPR016066">
    <property type="entry name" value="A-D-PHexomutase_CS"/>
</dbReference>
<keyword evidence="8" id="KW-0597">Phosphoprotein</keyword>
<feature type="domain" description="Alpha-D-phosphohexomutase alpha/beta/alpha" evidence="17">
    <location>
        <begin position="43"/>
        <end position="177"/>
    </location>
</feature>
<evidence type="ECO:0000256" key="3">
    <source>
        <dbReference type="ARBA" id="ARBA00005164"/>
    </source>
</evidence>
<sequence>MRWRNKADRWLAFEELEDTLKEQLRAIEKDEQLLEDHFYKDLQFGTGGMRGEMGPGTNRINIYTVRRAAQGLARYMEDQGRKAMKRGVVIAFDSRHLSSQFALEAAKTLGKCGIQVYLFDELCPTPVLSFAVRHLHAYAGVMITASHNPPEYNGLKLYGEDGGQLPPLAAGILTEYIQRSGNELLIETEEAQQLLKQGRLIYIGEEINQAYIHVLKTIQLQQQNNKDLAIVFTPLHGTGNKLIQRGLTAFGFEKVTVVKEQEAADPDFSTVQSPNPEEHEAFKLAIRYGGKAGADLLIATDPDADRLGLAVRNHQNEYVVLTGNQTGALMLHYLLEKKKQQGTLSSNGVLIKTIVTSELGRAIADHYGVTTIDTLTGFKFIGERIKQLEQAGKQTFLFGYEESYGYLADAFVRDKDAIQSALLAAEMAAYYKKQGQSLYDQLLVLFETYGFYQESTYSLSIKGRDGEESMLALFNTLRSAPPKWLNEVQVTEMEDYASGQRLYLSTGDRTPIHLPKANVLKFKLADGSWVCIRPSGTEPKVKFYFAVKEATWSTSQKKLARLEKKVLEMVGERNILSALKQIEHA</sequence>
<evidence type="ECO:0000256" key="1">
    <source>
        <dbReference type="ARBA" id="ARBA00000443"/>
    </source>
</evidence>
<comment type="caution">
    <text evidence="20">The sequence shown here is derived from an EMBL/GenBank/DDBJ whole genome shotgun (WGS) entry which is preliminary data.</text>
</comment>
<evidence type="ECO:0000313" key="21">
    <source>
        <dbReference type="Proteomes" id="UP000031982"/>
    </source>
</evidence>
<dbReference type="InterPro" id="IPR005846">
    <property type="entry name" value="A-D-PHexomutase_a/b/a-III"/>
</dbReference>
<feature type="domain" description="Alpha-D-phosphohexomutase alpha/beta/alpha" evidence="19">
    <location>
        <begin position="323"/>
        <end position="442"/>
    </location>
</feature>
<evidence type="ECO:0000313" key="20">
    <source>
        <dbReference type="EMBL" id="KIL77223.1"/>
    </source>
</evidence>
<evidence type="ECO:0000259" key="18">
    <source>
        <dbReference type="Pfam" id="PF02879"/>
    </source>
</evidence>
<evidence type="ECO:0000256" key="10">
    <source>
        <dbReference type="ARBA" id="ARBA00022842"/>
    </source>
</evidence>
<accession>A0ABR5ASS0</accession>
<evidence type="ECO:0000256" key="13">
    <source>
        <dbReference type="ARBA" id="ARBA00041398"/>
    </source>
</evidence>
<dbReference type="InterPro" id="IPR016055">
    <property type="entry name" value="A-D-PHexomutase_a/b/a-I/II/III"/>
</dbReference>
<gene>
    <name evidence="20" type="ORF">SD77_1670</name>
</gene>
<feature type="domain" description="Alpha-D-phosphohexomutase C-terminal" evidence="16">
    <location>
        <begin position="516"/>
        <end position="548"/>
    </location>
</feature>
<evidence type="ECO:0000256" key="12">
    <source>
        <dbReference type="ARBA" id="ARBA00039995"/>
    </source>
</evidence>
<dbReference type="InterPro" id="IPR005845">
    <property type="entry name" value="A-D-PHexomutase_a/b/a-II"/>
</dbReference>
<evidence type="ECO:0000256" key="15">
    <source>
        <dbReference type="RuleBase" id="RU004326"/>
    </source>
</evidence>
<reference evidence="20 21" key="1">
    <citation type="submission" date="2015-01" db="EMBL/GenBank/DDBJ databases">
        <title>Genome Assembly of Bacillus badius MTCC 1458.</title>
        <authorList>
            <person name="Verma A."/>
            <person name="Khatri I."/>
            <person name="Mual P."/>
            <person name="Subramanian S."/>
            <person name="Krishnamurthi S."/>
        </authorList>
    </citation>
    <scope>NUCLEOTIDE SEQUENCE [LARGE SCALE GENOMIC DNA]</scope>
    <source>
        <strain evidence="20 21">MTCC 1458</strain>
    </source>
</reference>
<evidence type="ECO:0000259" key="19">
    <source>
        <dbReference type="Pfam" id="PF02880"/>
    </source>
</evidence>
<dbReference type="RefSeq" id="WP_041114245.1">
    <property type="nucleotide sequence ID" value="NZ_JARTHD010000037.1"/>
</dbReference>
<keyword evidence="11" id="KW-0413">Isomerase</keyword>
<comment type="catalytic activity">
    <reaction evidence="1">
        <text>alpha-D-glucose 1-phosphate = alpha-D-glucose 6-phosphate</text>
        <dbReference type="Rhea" id="RHEA:23536"/>
        <dbReference type="ChEBI" id="CHEBI:58225"/>
        <dbReference type="ChEBI" id="CHEBI:58601"/>
        <dbReference type="EC" id="5.4.2.2"/>
    </reaction>
</comment>
<dbReference type="Pfam" id="PF02880">
    <property type="entry name" value="PGM_PMM_III"/>
    <property type="match status" value="1"/>
</dbReference>
<evidence type="ECO:0000256" key="8">
    <source>
        <dbReference type="ARBA" id="ARBA00022553"/>
    </source>
</evidence>
<dbReference type="Pfam" id="PF02879">
    <property type="entry name" value="PGM_PMM_II"/>
    <property type="match status" value="1"/>
</dbReference>
<comment type="pathway">
    <text evidence="4">Lipid metabolism.</text>
</comment>
<keyword evidence="21" id="KW-1185">Reference proteome</keyword>
<keyword evidence="9 15" id="KW-0479">Metal-binding</keyword>
<dbReference type="SUPFAM" id="SSF53738">
    <property type="entry name" value="Phosphoglucomutase, first 3 domains"/>
    <property type="match status" value="3"/>
</dbReference>
<evidence type="ECO:0000256" key="2">
    <source>
        <dbReference type="ARBA" id="ARBA00001946"/>
    </source>
</evidence>
<comment type="cofactor">
    <cofactor evidence="2">
        <name>Mg(2+)</name>
        <dbReference type="ChEBI" id="CHEBI:18420"/>
    </cofactor>
</comment>
<feature type="domain" description="Alpha-D-phosphohexomutase alpha/beta/alpha" evidence="18">
    <location>
        <begin position="213"/>
        <end position="310"/>
    </location>
</feature>
<dbReference type="EMBL" id="JXLP01000016">
    <property type="protein sequence ID" value="KIL77223.1"/>
    <property type="molecule type" value="Genomic_DNA"/>
</dbReference>
<keyword evidence="7" id="KW-0119">Carbohydrate metabolism</keyword>
<dbReference type="InterPro" id="IPR036900">
    <property type="entry name" value="A-D-PHexomutase_C_sf"/>
</dbReference>
<dbReference type="InterPro" id="IPR005841">
    <property type="entry name" value="Alpha-D-phosphohexomutase_SF"/>
</dbReference>
<evidence type="ECO:0000259" key="16">
    <source>
        <dbReference type="Pfam" id="PF00408"/>
    </source>
</evidence>
<dbReference type="PANTHER" id="PTHR45745">
    <property type="entry name" value="PHOSPHOMANNOMUTASE 45A"/>
    <property type="match status" value="1"/>
</dbReference>
<dbReference type="PANTHER" id="PTHR45745:SF1">
    <property type="entry name" value="PHOSPHOGLUCOMUTASE 2B-RELATED"/>
    <property type="match status" value="1"/>
</dbReference>
<proteinExistence type="inferred from homology"/>